<comment type="caution">
    <text evidence="2">The sequence shown here is derived from an EMBL/GenBank/DDBJ whole genome shotgun (WGS) entry which is preliminary data.</text>
</comment>
<gene>
    <name evidence="2" type="ORF">GCM10022215_28580</name>
</gene>
<protein>
    <recommendedName>
        <fullName evidence="4">Ig-like domain-containing protein</fullName>
    </recommendedName>
</protein>
<feature type="chain" id="PRO_5046652364" description="Ig-like domain-containing protein" evidence="1">
    <location>
        <begin position="32"/>
        <end position="344"/>
    </location>
</feature>
<keyword evidence="3" id="KW-1185">Reference proteome</keyword>
<proteinExistence type="predicted"/>
<dbReference type="EMBL" id="BAAAZH010000021">
    <property type="protein sequence ID" value="GAA4122615.1"/>
    <property type="molecule type" value="Genomic_DNA"/>
</dbReference>
<evidence type="ECO:0000313" key="2">
    <source>
        <dbReference type="EMBL" id="GAA4122615.1"/>
    </source>
</evidence>
<name>A0ABP7XN66_9ACTN</name>
<feature type="signal peptide" evidence="1">
    <location>
        <begin position="1"/>
        <end position="31"/>
    </location>
</feature>
<reference evidence="3" key="1">
    <citation type="journal article" date="2019" name="Int. J. Syst. Evol. Microbiol.">
        <title>The Global Catalogue of Microorganisms (GCM) 10K type strain sequencing project: providing services to taxonomists for standard genome sequencing and annotation.</title>
        <authorList>
            <consortium name="The Broad Institute Genomics Platform"/>
            <consortium name="The Broad Institute Genome Sequencing Center for Infectious Disease"/>
            <person name="Wu L."/>
            <person name="Ma J."/>
        </authorList>
    </citation>
    <scope>NUCLEOTIDE SEQUENCE [LARGE SCALE GENOMIC DNA]</scope>
    <source>
        <strain evidence="3">JCM 16703</strain>
    </source>
</reference>
<evidence type="ECO:0000256" key="1">
    <source>
        <dbReference type="SAM" id="SignalP"/>
    </source>
</evidence>
<keyword evidence="1" id="KW-0732">Signal</keyword>
<dbReference type="Proteomes" id="UP001501495">
    <property type="component" value="Unassembled WGS sequence"/>
</dbReference>
<evidence type="ECO:0000313" key="3">
    <source>
        <dbReference type="Proteomes" id="UP001501495"/>
    </source>
</evidence>
<accession>A0ABP7XN66</accession>
<evidence type="ECO:0008006" key="4">
    <source>
        <dbReference type="Google" id="ProtNLM"/>
    </source>
</evidence>
<organism evidence="2 3">
    <name type="scientific">Nocardioides fonticola</name>
    <dbReference type="NCBI Taxonomy" id="450363"/>
    <lineage>
        <taxon>Bacteria</taxon>
        <taxon>Bacillati</taxon>
        <taxon>Actinomycetota</taxon>
        <taxon>Actinomycetes</taxon>
        <taxon>Propionibacteriales</taxon>
        <taxon>Nocardioidaceae</taxon>
        <taxon>Nocardioides</taxon>
    </lineage>
</organism>
<dbReference type="RefSeq" id="WP_344734127.1">
    <property type="nucleotide sequence ID" value="NZ_BAAAZH010000021.1"/>
</dbReference>
<sequence length="344" mass="37137">MRTPARAASLLPLLLLLTAPASLLTAPSSLAAGTVARTDDGVLTQQVTLSWDGDRRRRVMQRSAVVPGIGTLTLVCRPDSTLVRLRPTDRTAETQLWMAKYESKDDRPVVSVKTARVYRFATATDTGRGGTGPVTHEGLNQQATIEDWQSGYLHGVISQRPARNRAGASMAVPPTTSLELTWWWTGFRHPRDWQSCRMDATLRTDLSQRPQLTWHGDADAAGNDTRTIDLPGLGTMTLACAADPTTTPSLALAPGTEDSSLYVETISGEGLVDDHVDSDDLVRDPVTGLLGPVPLPENGMLRVFATVGGVERAFTVSSYWVRNDAEHPEQDLCEVAVAEVGAQA</sequence>